<keyword evidence="6" id="KW-1185">Reference proteome</keyword>
<dbReference type="InterPro" id="IPR011123">
    <property type="entry name" value="Y_Y_Y"/>
</dbReference>
<dbReference type="InterPro" id="IPR011047">
    <property type="entry name" value="Quinoprotein_ADH-like_sf"/>
</dbReference>
<keyword evidence="5" id="KW-0418">Kinase</keyword>
<evidence type="ECO:0000259" key="4">
    <source>
        <dbReference type="Pfam" id="PF07495"/>
    </source>
</evidence>
<dbReference type="Gene3D" id="2.60.40.10">
    <property type="entry name" value="Immunoglobulins"/>
    <property type="match status" value="1"/>
</dbReference>
<proteinExistence type="predicted"/>
<keyword evidence="2" id="KW-1133">Transmembrane helix</keyword>
<dbReference type="InterPro" id="IPR011110">
    <property type="entry name" value="Reg_prop"/>
</dbReference>
<dbReference type="STRING" id="1220578.FPE01S_01_15600"/>
<name>A0A0E9MZK5_9BACT</name>
<dbReference type="InterPro" id="IPR010559">
    <property type="entry name" value="Sig_transdc_His_kin_internal"/>
</dbReference>
<evidence type="ECO:0000256" key="2">
    <source>
        <dbReference type="SAM" id="Phobius"/>
    </source>
</evidence>
<accession>A0A0E9MZK5</accession>
<dbReference type="AlphaFoldDB" id="A0A0E9MZK5"/>
<evidence type="ECO:0000313" key="5">
    <source>
        <dbReference type="EMBL" id="GAO42545.1"/>
    </source>
</evidence>
<organism evidence="5 6">
    <name type="scientific">Flavihumibacter petaseus NBRC 106054</name>
    <dbReference type="NCBI Taxonomy" id="1220578"/>
    <lineage>
        <taxon>Bacteria</taxon>
        <taxon>Pseudomonadati</taxon>
        <taxon>Bacteroidota</taxon>
        <taxon>Chitinophagia</taxon>
        <taxon>Chitinophagales</taxon>
        <taxon>Chitinophagaceae</taxon>
        <taxon>Flavihumibacter</taxon>
    </lineage>
</organism>
<dbReference type="GO" id="GO:0016020">
    <property type="term" value="C:membrane"/>
    <property type="evidence" value="ECO:0007669"/>
    <property type="project" value="InterPro"/>
</dbReference>
<feature type="domain" description="Two component regulator three Y" evidence="4">
    <location>
        <begin position="703"/>
        <end position="761"/>
    </location>
</feature>
<dbReference type="EMBL" id="BBWV01000001">
    <property type="protein sequence ID" value="GAO42545.1"/>
    <property type="molecule type" value="Genomic_DNA"/>
</dbReference>
<dbReference type="Gene3D" id="2.130.10.10">
    <property type="entry name" value="YVTN repeat-like/Quinoprotein amine dehydrogenase"/>
    <property type="match status" value="3"/>
</dbReference>
<dbReference type="PANTHER" id="PTHR43547">
    <property type="entry name" value="TWO-COMPONENT HISTIDINE KINASE"/>
    <property type="match status" value="1"/>
</dbReference>
<comment type="caution">
    <text evidence="5">The sequence shown here is derived from an EMBL/GenBank/DDBJ whole genome shotgun (WGS) entry which is preliminary data.</text>
</comment>
<keyword evidence="2" id="KW-0812">Transmembrane</keyword>
<dbReference type="InterPro" id="IPR013783">
    <property type="entry name" value="Ig-like_fold"/>
</dbReference>
<keyword evidence="5" id="KW-0808">Transferase</keyword>
<feature type="domain" description="Signal transduction histidine kinase internal region" evidence="3">
    <location>
        <begin position="822"/>
        <end position="896"/>
    </location>
</feature>
<feature type="transmembrane region" description="Helical" evidence="2">
    <location>
        <begin position="773"/>
        <end position="792"/>
    </location>
</feature>
<dbReference type="GO" id="GO:0000155">
    <property type="term" value="F:phosphorelay sensor kinase activity"/>
    <property type="evidence" value="ECO:0007669"/>
    <property type="project" value="InterPro"/>
</dbReference>
<dbReference type="PANTHER" id="PTHR43547:SF2">
    <property type="entry name" value="HYBRID SIGNAL TRANSDUCTION HISTIDINE KINASE C"/>
    <property type="match status" value="1"/>
</dbReference>
<gene>
    <name evidence="5" type="ORF">FPE01S_01_15600</name>
</gene>
<sequence length="999" mass="114905">MVSAQQAVEFSIKHFDETQGLPSHAIADMLQDHQGFLWFATADGVSRFDGYSYKTFRNDPADSNSIRNSHVTRLVEDRRNRIWMGFQRGGISCYDPATGKFTNYPLKEIARTGAIPTINMLHFDAKGRLWIGVHQRGLFRIDERGRIADHLDIVPDTTSHYSPEFRSVYNNVYHMAEDRQGRCWLATHDGLYRFDPANRQLEPVRMSPVRNGGFRNDLYKVIYPTSTGLWLGAWGGGLQFYDFKDGKFTRYLYDSVKTNLGTTNIVQGITPLKDQQLWLATQDQGLVLFNTAYKKFMLFNDQFHKGLPNNMCTNVITDRDNGLWIQHENGITLLKMRPKRFRYKGIEVQRSDNQQYYEVTAVLDEPDRQYIATTLADGLHVVNKSTGKEKILPVEILQGEEPYQVLHDILKDRKGNIWVLSRDYLYRLDPQQLTLQPTTSFPVYAPDRPSNYFEKLLEDAAGNIWISSRRNGVFCYNPQSNTFRHFNTATAKLSSNVTGPMAMDARKRIWIGGSRGMLGYFESQGSPFKAFQYDRVFSLAADRKGNIWAGTDRGLEQIRSDTATPTATKLYTARDGIRSDITFSILEDPRGRIWCTTMENLVMLQPAIGQIAQYGKQDGLFKNQIIEKSTLAANGDIILCSQAGYFQFNPDSVLSRRKAAPLVLSAFRVNDHDRSIPDPGTSKSVLELQPDENIFSFEFAALDFDRPDKQQYAYMLEGFDKDWIYSGSRRFVSYTNLPGGAYTFKVKATDNSDEWSRVPMTIPLFVHPPFYKTWWFVTLVLGFLALAMYGFYRFRLEKQRQILLLQNRAQVLEKEKTQVMYENLIQHLNPHFLFNSLTSLGSLITLDQQLAADFLEQMSKIYRYILKSKDKELVLLSDEVKFAETYIQLQKTRFESGLVVGFNICEEALHRKIAPVTLQNLMENAIKHNRIDDEIPLEIQLFVEDDYLVVRNNLQKKSFVETSNKQGLKSMVSLYQYLSPRPLVVEESATHFTVKIPLI</sequence>
<dbReference type="SUPFAM" id="SSF63829">
    <property type="entry name" value="Calcium-dependent phosphotriesterase"/>
    <property type="match status" value="1"/>
</dbReference>
<evidence type="ECO:0000259" key="3">
    <source>
        <dbReference type="Pfam" id="PF06580"/>
    </source>
</evidence>
<reference evidence="5 6" key="1">
    <citation type="submission" date="2015-04" db="EMBL/GenBank/DDBJ databases">
        <title>Whole genome shotgun sequence of Flavihumibacter petaseus NBRC 106054.</title>
        <authorList>
            <person name="Miyazawa S."/>
            <person name="Hosoyama A."/>
            <person name="Hashimoto M."/>
            <person name="Noguchi M."/>
            <person name="Tsuchikane K."/>
            <person name="Ohji S."/>
            <person name="Yamazoe A."/>
            <person name="Ichikawa N."/>
            <person name="Kimura A."/>
            <person name="Fujita N."/>
        </authorList>
    </citation>
    <scope>NUCLEOTIDE SEQUENCE [LARGE SCALE GENOMIC DNA]</scope>
    <source>
        <strain evidence="5 6">NBRC 106054</strain>
    </source>
</reference>
<evidence type="ECO:0000256" key="1">
    <source>
        <dbReference type="ARBA" id="ARBA00022553"/>
    </source>
</evidence>
<dbReference type="InterPro" id="IPR015943">
    <property type="entry name" value="WD40/YVTN_repeat-like_dom_sf"/>
</dbReference>
<evidence type="ECO:0000313" key="6">
    <source>
        <dbReference type="Proteomes" id="UP000033121"/>
    </source>
</evidence>
<dbReference type="SUPFAM" id="SSF50998">
    <property type="entry name" value="Quinoprotein alcohol dehydrogenase-like"/>
    <property type="match status" value="1"/>
</dbReference>
<dbReference type="Proteomes" id="UP000033121">
    <property type="component" value="Unassembled WGS sequence"/>
</dbReference>
<keyword evidence="2" id="KW-0472">Membrane</keyword>
<protein>
    <submittedName>
        <fullName evidence="5">Putative two-component histidine kinase</fullName>
    </submittedName>
</protein>
<dbReference type="Pfam" id="PF07494">
    <property type="entry name" value="Reg_prop"/>
    <property type="match status" value="3"/>
</dbReference>
<dbReference type="Pfam" id="PF07495">
    <property type="entry name" value="Y_Y_Y"/>
    <property type="match status" value="1"/>
</dbReference>
<keyword evidence="1" id="KW-0597">Phosphoprotein</keyword>
<dbReference type="Pfam" id="PF06580">
    <property type="entry name" value="His_kinase"/>
    <property type="match status" value="1"/>
</dbReference>